<evidence type="ECO:0000256" key="1">
    <source>
        <dbReference type="SAM" id="SignalP"/>
    </source>
</evidence>
<evidence type="ECO:0000313" key="3">
    <source>
        <dbReference type="Proteomes" id="UP000198914"/>
    </source>
</evidence>
<dbReference type="Gene3D" id="1.10.760.10">
    <property type="entry name" value="Cytochrome c-like domain"/>
    <property type="match status" value="1"/>
</dbReference>
<keyword evidence="3" id="KW-1185">Reference proteome</keyword>
<dbReference type="Proteomes" id="UP000198914">
    <property type="component" value="Unassembled WGS sequence"/>
</dbReference>
<feature type="chain" id="PRO_5011467675" description="Cytochrome c" evidence="1">
    <location>
        <begin position="34"/>
        <end position="138"/>
    </location>
</feature>
<dbReference type="GO" id="GO:0009055">
    <property type="term" value="F:electron transfer activity"/>
    <property type="evidence" value="ECO:0007669"/>
    <property type="project" value="InterPro"/>
</dbReference>
<feature type="signal peptide" evidence="1">
    <location>
        <begin position="1"/>
        <end position="33"/>
    </location>
</feature>
<dbReference type="GO" id="GO:0020037">
    <property type="term" value="F:heme binding"/>
    <property type="evidence" value="ECO:0007669"/>
    <property type="project" value="InterPro"/>
</dbReference>
<name>A0A1H3U3G9_9RHOB</name>
<dbReference type="InterPro" id="IPR036909">
    <property type="entry name" value="Cyt_c-like_dom_sf"/>
</dbReference>
<evidence type="ECO:0008006" key="4">
    <source>
        <dbReference type="Google" id="ProtNLM"/>
    </source>
</evidence>
<sequence length="138" mass="15229">MIDRKNVKMNKTLTSIGAALCVSLVLAASGATAQQVYDPMRPAANPLAPLAAGPTVQGPQAELDPELGNLPIGPGAEDTYYQCVACHSTAIIRQQRLTDDRWDYLWTWMIKEQGMQEPEPEIAEQILTYLKTHFSSER</sequence>
<keyword evidence="1" id="KW-0732">Signal</keyword>
<evidence type="ECO:0000313" key="2">
    <source>
        <dbReference type="EMBL" id="SDZ57016.1"/>
    </source>
</evidence>
<reference evidence="3" key="1">
    <citation type="submission" date="2016-10" db="EMBL/GenBank/DDBJ databases">
        <authorList>
            <person name="Varghese N."/>
            <person name="Submissions S."/>
        </authorList>
    </citation>
    <scope>NUCLEOTIDE SEQUENCE [LARGE SCALE GENOMIC DNA]</scope>
    <source>
        <strain evidence="3">DSM 100420</strain>
    </source>
</reference>
<gene>
    <name evidence="2" type="ORF">SAMN05444004_1231</name>
</gene>
<proteinExistence type="predicted"/>
<dbReference type="STRING" id="1244108.SAMN05444004_1231"/>
<dbReference type="EMBL" id="FNPX01000023">
    <property type="protein sequence ID" value="SDZ57016.1"/>
    <property type="molecule type" value="Genomic_DNA"/>
</dbReference>
<protein>
    <recommendedName>
        <fullName evidence="4">Cytochrome c</fullName>
    </recommendedName>
</protein>
<dbReference type="SUPFAM" id="SSF46626">
    <property type="entry name" value="Cytochrome c"/>
    <property type="match status" value="1"/>
</dbReference>
<dbReference type="AlphaFoldDB" id="A0A1H3U3G9"/>
<accession>A0A1H3U3G9</accession>
<organism evidence="2 3">
    <name type="scientific">Jannaschia faecimaris</name>
    <dbReference type="NCBI Taxonomy" id="1244108"/>
    <lineage>
        <taxon>Bacteria</taxon>
        <taxon>Pseudomonadati</taxon>
        <taxon>Pseudomonadota</taxon>
        <taxon>Alphaproteobacteria</taxon>
        <taxon>Rhodobacterales</taxon>
        <taxon>Roseobacteraceae</taxon>
        <taxon>Jannaschia</taxon>
    </lineage>
</organism>